<dbReference type="Proteomes" id="UP001558652">
    <property type="component" value="Unassembled WGS sequence"/>
</dbReference>
<dbReference type="Pfam" id="PF00001">
    <property type="entry name" value="7tm_1"/>
    <property type="match status" value="1"/>
</dbReference>
<evidence type="ECO:0000256" key="8">
    <source>
        <dbReference type="ARBA" id="ARBA00023170"/>
    </source>
</evidence>
<dbReference type="PANTHER" id="PTHR24246">
    <property type="entry name" value="OLFACTORY RECEPTOR AND ADENOSINE RECEPTOR"/>
    <property type="match status" value="1"/>
</dbReference>
<comment type="caution">
    <text evidence="14">The sequence shown here is derived from an EMBL/GenBank/DDBJ whole genome shotgun (WGS) entry which is preliminary data.</text>
</comment>
<keyword evidence="4 12" id="KW-0812">Transmembrane</keyword>
<protein>
    <recommendedName>
        <fullName evidence="13">G-protein coupled receptors family 1 profile domain-containing protein</fullName>
    </recommendedName>
</protein>
<comment type="similarity">
    <text evidence="2">Belongs to the G-protein coupled receptor 1 family.</text>
</comment>
<evidence type="ECO:0000313" key="14">
    <source>
        <dbReference type="EMBL" id="KAL1140452.1"/>
    </source>
</evidence>
<organism evidence="14 15">
    <name type="scientific">Ranatra chinensis</name>
    <dbReference type="NCBI Taxonomy" id="642074"/>
    <lineage>
        <taxon>Eukaryota</taxon>
        <taxon>Metazoa</taxon>
        <taxon>Ecdysozoa</taxon>
        <taxon>Arthropoda</taxon>
        <taxon>Hexapoda</taxon>
        <taxon>Insecta</taxon>
        <taxon>Pterygota</taxon>
        <taxon>Neoptera</taxon>
        <taxon>Paraneoptera</taxon>
        <taxon>Hemiptera</taxon>
        <taxon>Heteroptera</taxon>
        <taxon>Panheteroptera</taxon>
        <taxon>Nepomorpha</taxon>
        <taxon>Nepidae</taxon>
        <taxon>Ranatrinae</taxon>
        <taxon>Ranatra</taxon>
    </lineage>
</organism>
<keyword evidence="15" id="KW-1185">Reference proteome</keyword>
<evidence type="ECO:0000259" key="13">
    <source>
        <dbReference type="PROSITE" id="PS50262"/>
    </source>
</evidence>
<feature type="region of interest" description="Disordered" evidence="11">
    <location>
        <begin position="141"/>
        <end position="183"/>
    </location>
</feature>
<keyword evidence="3" id="KW-1003">Cell membrane</keyword>
<evidence type="ECO:0000256" key="12">
    <source>
        <dbReference type="SAM" id="Phobius"/>
    </source>
</evidence>
<evidence type="ECO:0000256" key="5">
    <source>
        <dbReference type="ARBA" id="ARBA00022989"/>
    </source>
</evidence>
<evidence type="ECO:0000256" key="3">
    <source>
        <dbReference type="ARBA" id="ARBA00022475"/>
    </source>
</evidence>
<dbReference type="GO" id="GO:0005886">
    <property type="term" value="C:plasma membrane"/>
    <property type="evidence" value="ECO:0007669"/>
    <property type="project" value="UniProtKB-SubCell"/>
</dbReference>
<gene>
    <name evidence="14" type="ORF">AAG570_000384</name>
</gene>
<evidence type="ECO:0000256" key="9">
    <source>
        <dbReference type="ARBA" id="ARBA00023180"/>
    </source>
</evidence>
<proteinExistence type="inferred from homology"/>
<dbReference type="GO" id="GO:0004930">
    <property type="term" value="F:G protein-coupled receptor activity"/>
    <property type="evidence" value="ECO:0007669"/>
    <property type="project" value="UniProtKB-KW"/>
</dbReference>
<evidence type="ECO:0000256" key="2">
    <source>
        <dbReference type="ARBA" id="ARBA00010663"/>
    </source>
</evidence>
<dbReference type="SUPFAM" id="SSF81321">
    <property type="entry name" value="Family A G protein-coupled receptor-like"/>
    <property type="match status" value="1"/>
</dbReference>
<dbReference type="PRINTS" id="PR00237">
    <property type="entry name" value="GPCRRHODOPSN"/>
</dbReference>
<dbReference type="Gene3D" id="1.20.1070.10">
    <property type="entry name" value="Rhodopsin 7-helix transmembrane proteins"/>
    <property type="match status" value="1"/>
</dbReference>
<dbReference type="AlphaFoldDB" id="A0ABD0Z9L0"/>
<evidence type="ECO:0000256" key="1">
    <source>
        <dbReference type="ARBA" id="ARBA00004651"/>
    </source>
</evidence>
<keyword evidence="7 12" id="KW-0472">Membrane</keyword>
<sequence length="224" mass="24323">MVTVNGMSGGSMLRVLGAARKRDVKATKNLSIIVLFFIVCWFPLYTINSVQAFCPECEVSEAVLNSCIILSHLNSAGNPLLYAYHLTDFRAALRALLLGQPSVSGRDNSAYIHDHPSERQKPASYRSRGLYSLPGPCPTLVQRKSPPESVPQDCGVRSPERLPPAALADASSRSSEDSNLDDPCRGSIYGLGLIREESSPSSFQSTEAIVDPLKFVNTILLEPT</sequence>
<keyword evidence="6" id="KW-0297">G-protein coupled receptor</keyword>
<dbReference type="InterPro" id="IPR017452">
    <property type="entry name" value="GPCR_Rhodpsn_7TM"/>
</dbReference>
<evidence type="ECO:0000256" key="10">
    <source>
        <dbReference type="ARBA" id="ARBA00023224"/>
    </source>
</evidence>
<keyword evidence="10" id="KW-0807">Transducer</keyword>
<dbReference type="PANTHER" id="PTHR24246:SF27">
    <property type="entry name" value="ADENOSINE RECEPTOR, ISOFORM A"/>
    <property type="match status" value="1"/>
</dbReference>
<reference evidence="14 15" key="1">
    <citation type="submission" date="2024-07" db="EMBL/GenBank/DDBJ databases">
        <title>Chromosome-level genome assembly of the water stick insect Ranatra chinensis (Heteroptera: Nepidae).</title>
        <authorList>
            <person name="Liu X."/>
        </authorList>
    </citation>
    <scope>NUCLEOTIDE SEQUENCE [LARGE SCALE GENOMIC DNA]</scope>
    <source>
        <strain evidence="14">Cailab_2021Rc</strain>
        <tissue evidence="14">Muscle</tissue>
    </source>
</reference>
<feature type="transmembrane region" description="Helical" evidence="12">
    <location>
        <begin position="30"/>
        <end position="47"/>
    </location>
</feature>
<dbReference type="PROSITE" id="PS50262">
    <property type="entry name" value="G_PROTEIN_RECEP_F1_2"/>
    <property type="match status" value="1"/>
</dbReference>
<accession>A0ABD0Z9L0</accession>
<feature type="domain" description="G-protein coupled receptors family 1 profile" evidence="13">
    <location>
        <begin position="1"/>
        <end position="82"/>
    </location>
</feature>
<evidence type="ECO:0000313" key="15">
    <source>
        <dbReference type="Proteomes" id="UP001558652"/>
    </source>
</evidence>
<evidence type="ECO:0000256" key="7">
    <source>
        <dbReference type="ARBA" id="ARBA00023136"/>
    </source>
</evidence>
<comment type="subcellular location">
    <subcellularLocation>
        <location evidence="1">Cell membrane</location>
        <topology evidence="1">Multi-pass membrane protein</topology>
    </subcellularLocation>
</comment>
<evidence type="ECO:0000256" key="4">
    <source>
        <dbReference type="ARBA" id="ARBA00022692"/>
    </source>
</evidence>
<keyword evidence="8" id="KW-0675">Receptor</keyword>
<keyword evidence="5 12" id="KW-1133">Transmembrane helix</keyword>
<evidence type="ECO:0000256" key="6">
    <source>
        <dbReference type="ARBA" id="ARBA00023040"/>
    </source>
</evidence>
<dbReference type="EMBL" id="JBFDAA010000001">
    <property type="protein sequence ID" value="KAL1140452.1"/>
    <property type="molecule type" value="Genomic_DNA"/>
</dbReference>
<name>A0ABD0Z9L0_9HEMI</name>
<keyword evidence="9" id="KW-0325">Glycoprotein</keyword>
<evidence type="ECO:0000256" key="11">
    <source>
        <dbReference type="SAM" id="MobiDB-lite"/>
    </source>
</evidence>
<dbReference type="InterPro" id="IPR000276">
    <property type="entry name" value="GPCR_Rhodpsn"/>
</dbReference>